<dbReference type="EMBL" id="CP028858">
    <property type="protein sequence ID" value="AWB26349.1"/>
    <property type="molecule type" value="Genomic_DNA"/>
</dbReference>
<dbReference type="AlphaFoldDB" id="A0A2R4WXT0"/>
<reference evidence="1 2" key="1">
    <citation type="submission" date="2018-04" db="EMBL/GenBank/DDBJ databases">
        <title>Halococcoides cellulosivorans gen. nov., sp. nov., an extremely halophilic cellulose-utilizing haloarchaeon from hypersaline lakes.</title>
        <authorList>
            <person name="Sorokin D.Y."/>
            <person name="Toshchakov S.V."/>
            <person name="Samarov N.I."/>
            <person name="Korzhenkov A."/>
            <person name="Kublanov I.V."/>
        </authorList>
    </citation>
    <scope>NUCLEOTIDE SEQUENCE [LARGE SCALE GENOMIC DNA]</scope>
    <source>
        <strain evidence="1 2">HArcel1</strain>
    </source>
</reference>
<sequence>MSIIQEILFRASRGNIFDETIQSLYVGVSIFERFEIIRNPFELGVFHTFSLHFAEFGGQYF</sequence>
<dbReference type="KEGG" id="harc:HARCEL1_00745"/>
<evidence type="ECO:0000313" key="1">
    <source>
        <dbReference type="EMBL" id="AWB26349.1"/>
    </source>
</evidence>
<name>A0A2R4WXT0_9EURY</name>
<organism evidence="1 2">
    <name type="scientific">Halococcoides cellulosivorans</name>
    <dbReference type="NCBI Taxonomy" id="1679096"/>
    <lineage>
        <taxon>Archaea</taxon>
        <taxon>Methanobacteriati</taxon>
        <taxon>Methanobacteriota</taxon>
        <taxon>Stenosarchaea group</taxon>
        <taxon>Halobacteria</taxon>
        <taxon>Halobacteriales</taxon>
        <taxon>Haloarculaceae</taxon>
        <taxon>Halococcoides</taxon>
    </lineage>
</organism>
<dbReference type="Proteomes" id="UP000244727">
    <property type="component" value="Chromosome"/>
</dbReference>
<proteinExistence type="predicted"/>
<keyword evidence="2" id="KW-1185">Reference proteome</keyword>
<evidence type="ECO:0000313" key="2">
    <source>
        <dbReference type="Proteomes" id="UP000244727"/>
    </source>
</evidence>
<protein>
    <submittedName>
        <fullName evidence="1">Uncharacterized protein</fullName>
    </submittedName>
</protein>
<accession>A0A2R4WXT0</accession>
<gene>
    <name evidence="1" type="ORF">HARCEL1_00745</name>
</gene>